<gene>
    <name evidence="2" type="ORF">RFI_16446</name>
</gene>
<keyword evidence="3" id="KW-1185">Reference proteome</keyword>
<keyword evidence="1" id="KW-0472">Membrane</keyword>
<feature type="transmembrane region" description="Helical" evidence="1">
    <location>
        <begin position="202"/>
        <end position="223"/>
    </location>
</feature>
<comment type="caution">
    <text evidence="2">The sequence shown here is derived from an EMBL/GenBank/DDBJ whole genome shotgun (WGS) entry which is preliminary data.</text>
</comment>
<evidence type="ECO:0000313" key="2">
    <source>
        <dbReference type="EMBL" id="ETO20772.1"/>
    </source>
</evidence>
<dbReference type="AlphaFoldDB" id="X6N634"/>
<evidence type="ECO:0000313" key="3">
    <source>
        <dbReference type="Proteomes" id="UP000023152"/>
    </source>
</evidence>
<name>X6N634_RETFI</name>
<evidence type="ECO:0000256" key="1">
    <source>
        <dbReference type="SAM" id="Phobius"/>
    </source>
</evidence>
<keyword evidence="1" id="KW-0812">Transmembrane</keyword>
<feature type="transmembrane region" description="Helical" evidence="1">
    <location>
        <begin position="46"/>
        <end position="68"/>
    </location>
</feature>
<dbReference type="Proteomes" id="UP000023152">
    <property type="component" value="Unassembled WGS sequence"/>
</dbReference>
<protein>
    <submittedName>
        <fullName evidence="2">Uncharacterized protein</fullName>
    </submittedName>
</protein>
<reference evidence="2 3" key="1">
    <citation type="journal article" date="2013" name="Curr. Biol.">
        <title>The Genome of the Foraminiferan Reticulomyxa filosa.</title>
        <authorList>
            <person name="Glockner G."/>
            <person name="Hulsmann N."/>
            <person name="Schleicher M."/>
            <person name="Noegel A.A."/>
            <person name="Eichinger L."/>
            <person name="Gallinger C."/>
            <person name="Pawlowski J."/>
            <person name="Sierra R."/>
            <person name="Euteneuer U."/>
            <person name="Pillet L."/>
            <person name="Moustafa A."/>
            <person name="Platzer M."/>
            <person name="Groth M."/>
            <person name="Szafranski K."/>
            <person name="Schliwa M."/>
        </authorList>
    </citation>
    <scope>NUCLEOTIDE SEQUENCE [LARGE SCALE GENOMIC DNA]</scope>
</reference>
<proteinExistence type="predicted"/>
<keyword evidence="1" id="KW-1133">Transmembrane helix</keyword>
<feature type="transmembrane region" description="Helical" evidence="1">
    <location>
        <begin position="80"/>
        <end position="102"/>
    </location>
</feature>
<dbReference type="EMBL" id="ASPP01012276">
    <property type="protein sequence ID" value="ETO20772.1"/>
    <property type="molecule type" value="Genomic_DNA"/>
</dbReference>
<organism evidence="2 3">
    <name type="scientific">Reticulomyxa filosa</name>
    <dbReference type="NCBI Taxonomy" id="46433"/>
    <lineage>
        <taxon>Eukaryota</taxon>
        <taxon>Sar</taxon>
        <taxon>Rhizaria</taxon>
        <taxon>Retaria</taxon>
        <taxon>Foraminifera</taxon>
        <taxon>Monothalamids</taxon>
        <taxon>Reticulomyxidae</taxon>
        <taxon>Reticulomyxa</taxon>
    </lineage>
</organism>
<sequence length="228" mass="26255">MTGCQRGLKLFEARMDWHKVTDILAFESMREHMVQKELPYRLCHPLYHASWFASFTLILAIIYIAMLVNNFSAFLTQPTYIAIKLGRNILAVLVILYSLIYFQKFADLHAFHSENHRKLLRKCIVDLQVEKLKLAAHVEMIKSQISQNDPAASEQAIRSAQEQIEEYERMARILKKMQEFQEGLDPYYAIRVFGYQVKATPALVSAITGSIGAYLAVIFSLFVNNFIA</sequence>
<accession>X6N634</accession>